<keyword evidence="4" id="KW-1003">Cell membrane</keyword>
<feature type="domain" description="HAMP" evidence="16">
    <location>
        <begin position="208"/>
        <end position="260"/>
    </location>
</feature>
<dbReference type="InterPro" id="IPR050398">
    <property type="entry name" value="HssS/ArlS-like"/>
</dbReference>
<dbReference type="Gene3D" id="6.10.340.10">
    <property type="match status" value="1"/>
</dbReference>
<dbReference type="InterPro" id="IPR003660">
    <property type="entry name" value="HAMP_dom"/>
</dbReference>
<dbReference type="CDD" id="cd00082">
    <property type="entry name" value="HisKA"/>
    <property type="match status" value="1"/>
</dbReference>
<dbReference type="SMART" id="SM00388">
    <property type="entry name" value="HisKA"/>
    <property type="match status" value="1"/>
</dbReference>
<evidence type="ECO:0000313" key="17">
    <source>
        <dbReference type="EMBL" id="MFL0195239.1"/>
    </source>
</evidence>
<proteinExistence type="predicted"/>
<comment type="caution">
    <text evidence="17">The sequence shown here is derived from an EMBL/GenBank/DDBJ whole genome shotgun (WGS) entry which is preliminary data.</text>
</comment>
<dbReference type="InterPro" id="IPR003594">
    <property type="entry name" value="HATPase_dom"/>
</dbReference>
<dbReference type="RefSeq" id="WP_406791362.1">
    <property type="nucleotide sequence ID" value="NZ_JBJHZX010000007.1"/>
</dbReference>
<accession>A0ABW8SH84</accession>
<dbReference type="Pfam" id="PF02518">
    <property type="entry name" value="HATPase_c"/>
    <property type="match status" value="1"/>
</dbReference>
<evidence type="ECO:0000256" key="3">
    <source>
        <dbReference type="ARBA" id="ARBA00012438"/>
    </source>
</evidence>
<reference evidence="17 18" key="1">
    <citation type="submission" date="2024-11" db="EMBL/GenBank/DDBJ databases">
        <authorList>
            <person name="Heng Y.C."/>
            <person name="Lim A.C.H."/>
            <person name="Lee J.K.Y."/>
            <person name="Kittelmann S."/>
        </authorList>
    </citation>
    <scope>NUCLEOTIDE SEQUENCE [LARGE SCALE GENOMIC DNA]</scope>
    <source>
        <strain evidence="17 18">WILCCON 0269</strain>
    </source>
</reference>
<organism evidence="17 18">
    <name type="scientific">Candidatus Clostridium eludens</name>
    <dbReference type="NCBI Taxonomy" id="3381663"/>
    <lineage>
        <taxon>Bacteria</taxon>
        <taxon>Bacillati</taxon>
        <taxon>Bacillota</taxon>
        <taxon>Clostridia</taxon>
        <taxon>Eubacteriales</taxon>
        <taxon>Clostridiaceae</taxon>
        <taxon>Clostridium</taxon>
    </lineage>
</organism>
<dbReference type="InterPro" id="IPR036890">
    <property type="entry name" value="HATPase_C_sf"/>
</dbReference>
<dbReference type="EMBL" id="JBJHZX010000007">
    <property type="protein sequence ID" value="MFL0195239.1"/>
    <property type="molecule type" value="Genomic_DNA"/>
</dbReference>
<evidence type="ECO:0000256" key="4">
    <source>
        <dbReference type="ARBA" id="ARBA00022475"/>
    </source>
</evidence>
<evidence type="ECO:0000259" key="16">
    <source>
        <dbReference type="PROSITE" id="PS50885"/>
    </source>
</evidence>
<dbReference type="CDD" id="cd06225">
    <property type="entry name" value="HAMP"/>
    <property type="match status" value="1"/>
</dbReference>
<dbReference type="PROSITE" id="PS50885">
    <property type="entry name" value="HAMP"/>
    <property type="match status" value="1"/>
</dbReference>
<evidence type="ECO:0000256" key="2">
    <source>
        <dbReference type="ARBA" id="ARBA00004651"/>
    </source>
</evidence>
<dbReference type="PANTHER" id="PTHR45528">
    <property type="entry name" value="SENSOR HISTIDINE KINASE CPXA"/>
    <property type="match status" value="1"/>
</dbReference>
<keyword evidence="5" id="KW-0597">Phosphoprotein</keyword>
<dbReference type="SUPFAM" id="SSF55874">
    <property type="entry name" value="ATPase domain of HSP90 chaperone/DNA topoisomerase II/histidine kinase"/>
    <property type="match status" value="1"/>
</dbReference>
<sequence>MIKSKRNIKTRIFFSHIIIIMIYVLITSMVFRVSLNVYIRRQIKKQLISAGELIKRSMSIENFNSKNTEDKRDIQTLLKTERMLKQTKTFLDLNYAVMDKNSNVIFPQKENSRQYNLVNNNIIPIMFKRRIFNLINRSGIRYFRVQGKQYCAVIYPIKSNKSENTSAMLIYANMDKSKNMIFKVNIILFTILIITGLIAIFASNVVAKKFSRPIIELSKYAKKIGERQYHSKPGIYEDEEINQLSETMYEMSQKLSMYDNTMKTFLQNASHELRTPLMSIQGYAEGVKLGVVDDKEAAIDIIIEESKRLTTIVEDLLYLSKIDSMQESINFEDLSVEDLVRSCIERVKGMAVKLDKTIEFFNSGKDILVKGDEEKLSRAIINVLGNCIRYAGKEVIVNFKSEDSKLIINIVDDGPGVDENELKNIFDRFFKGKGGQHGLGLAIAKSIIDKHNGSITAENNTHTGACFKIILPL</sequence>
<keyword evidence="9 17" id="KW-0418">Kinase</keyword>
<keyword evidence="13 14" id="KW-0472">Membrane</keyword>
<evidence type="ECO:0000256" key="7">
    <source>
        <dbReference type="ARBA" id="ARBA00022692"/>
    </source>
</evidence>
<evidence type="ECO:0000256" key="8">
    <source>
        <dbReference type="ARBA" id="ARBA00022741"/>
    </source>
</evidence>
<dbReference type="GO" id="GO:0016301">
    <property type="term" value="F:kinase activity"/>
    <property type="evidence" value="ECO:0007669"/>
    <property type="project" value="UniProtKB-KW"/>
</dbReference>
<dbReference type="PRINTS" id="PR00344">
    <property type="entry name" value="BCTRLSENSOR"/>
</dbReference>
<dbReference type="EC" id="2.7.13.3" evidence="3"/>
<evidence type="ECO:0000256" key="14">
    <source>
        <dbReference type="SAM" id="Phobius"/>
    </source>
</evidence>
<dbReference type="PROSITE" id="PS50109">
    <property type="entry name" value="HIS_KIN"/>
    <property type="match status" value="1"/>
</dbReference>
<keyword evidence="12" id="KW-0902">Two-component regulatory system</keyword>
<dbReference type="Pfam" id="PF00512">
    <property type="entry name" value="HisKA"/>
    <property type="match status" value="1"/>
</dbReference>
<dbReference type="SUPFAM" id="SSF47384">
    <property type="entry name" value="Homodimeric domain of signal transducing histidine kinase"/>
    <property type="match status" value="1"/>
</dbReference>
<evidence type="ECO:0000256" key="11">
    <source>
        <dbReference type="ARBA" id="ARBA00022989"/>
    </source>
</evidence>
<feature type="transmembrane region" description="Helical" evidence="14">
    <location>
        <begin position="12"/>
        <end position="35"/>
    </location>
</feature>
<evidence type="ECO:0000256" key="9">
    <source>
        <dbReference type="ARBA" id="ARBA00022777"/>
    </source>
</evidence>
<dbReference type="Gene3D" id="3.30.565.10">
    <property type="entry name" value="Histidine kinase-like ATPase, C-terminal domain"/>
    <property type="match status" value="1"/>
</dbReference>
<evidence type="ECO:0000256" key="6">
    <source>
        <dbReference type="ARBA" id="ARBA00022679"/>
    </source>
</evidence>
<dbReference type="Gene3D" id="1.10.287.130">
    <property type="match status" value="1"/>
</dbReference>
<evidence type="ECO:0000256" key="12">
    <source>
        <dbReference type="ARBA" id="ARBA00023012"/>
    </source>
</evidence>
<evidence type="ECO:0000313" key="18">
    <source>
        <dbReference type="Proteomes" id="UP001623660"/>
    </source>
</evidence>
<dbReference type="InterPro" id="IPR003661">
    <property type="entry name" value="HisK_dim/P_dom"/>
</dbReference>
<comment type="subcellular location">
    <subcellularLocation>
        <location evidence="2">Cell membrane</location>
        <topology evidence="2">Multi-pass membrane protein</topology>
    </subcellularLocation>
</comment>
<evidence type="ECO:0000256" key="13">
    <source>
        <dbReference type="ARBA" id="ARBA00023136"/>
    </source>
</evidence>
<keyword evidence="8" id="KW-0547">Nucleotide-binding</keyword>
<keyword evidence="10" id="KW-0067">ATP-binding</keyword>
<gene>
    <name evidence="17" type="ORF">ACJDU8_06615</name>
</gene>
<dbReference type="SMART" id="SM00387">
    <property type="entry name" value="HATPase_c"/>
    <property type="match status" value="1"/>
</dbReference>
<evidence type="ECO:0000256" key="10">
    <source>
        <dbReference type="ARBA" id="ARBA00022840"/>
    </source>
</evidence>
<keyword evidence="11 14" id="KW-1133">Transmembrane helix</keyword>
<dbReference type="InterPro" id="IPR004358">
    <property type="entry name" value="Sig_transdc_His_kin-like_C"/>
</dbReference>
<comment type="catalytic activity">
    <reaction evidence="1">
        <text>ATP + protein L-histidine = ADP + protein N-phospho-L-histidine.</text>
        <dbReference type="EC" id="2.7.13.3"/>
    </reaction>
</comment>
<feature type="domain" description="Histidine kinase" evidence="15">
    <location>
        <begin position="268"/>
        <end position="473"/>
    </location>
</feature>
<protein>
    <recommendedName>
        <fullName evidence="3">histidine kinase</fullName>
        <ecNumber evidence="3">2.7.13.3</ecNumber>
    </recommendedName>
</protein>
<name>A0ABW8SH84_9CLOT</name>
<keyword evidence="7 14" id="KW-0812">Transmembrane</keyword>
<dbReference type="Proteomes" id="UP001623660">
    <property type="component" value="Unassembled WGS sequence"/>
</dbReference>
<dbReference type="InterPro" id="IPR036097">
    <property type="entry name" value="HisK_dim/P_sf"/>
</dbReference>
<evidence type="ECO:0000256" key="1">
    <source>
        <dbReference type="ARBA" id="ARBA00000085"/>
    </source>
</evidence>
<dbReference type="InterPro" id="IPR005467">
    <property type="entry name" value="His_kinase_dom"/>
</dbReference>
<evidence type="ECO:0000256" key="5">
    <source>
        <dbReference type="ARBA" id="ARBA00022553"/>
    </source>
</evidence>
<keyword evidence="18" id="KW-1185">Reference proteome</keyword>
<feature type="transmembrane region" description="Helical" evidence="14">
    <location>
        <begin position="184"/>
        <end position="207"/>
    </location>
</feature>
<dbReference type="PANTHER" id="PTHR45528:SF1">
    <property type="entry name" value="SENSOR HISTIDINE KINASE CPXA"/>
    <property type="match status" value="1"/>
</dbReference>
<keyword evidence="6" id="KW-0808">Transferase</keyword>
<evidence type="ECO:0000259" key="15">
    <source>
        <dbReference type="PROSITE" id="PS50109"/>
    </source>
</evidence>